<sequence length="191" mass="20850">MSDARRFLLQMSGVPGSGKSTIARHVGARYGAIVVDLDVIRSAVLDGGVPGEASGRAAYPVMYALTRSFMDQGFSVVIDSPCQYDEIVATGREIADERGIAYKYVESCTDDLAVIDHRLRARTPIRSQRRGVSVPPVDLGEADATGEQAFRGWLQATKRPAQGYLQVDATKPMDVILKEVETYLELDQVAR</sequence>
<dbReference type="OrthoDB" id="3819922at2"/>
<dbReference type="RefSeq" id="WP_131361446.1">
    <property type="nucleotide sequence ID" value="NZ_SJKB01000009.1"/>
</dbReference>
<dbReference type="Pfam" id="PF13671">
    <property type="entry name" value="AAA_33"/>
    <property type="match status" value="1"/>
</dbReference>
<evidence type="ECO:0008006" key="3">
    <source>
        <dbReference type="Google" id="ProtNLM"/>
    </source>
</evidence>
<comment type="caution">
    <text evidence="1">The sequence shown here is derived from an EMBL/GenBank/DDBJ whole genome shotgun (WGS) entry which is preliminary data.</text>
</comment>
<accession>A0A4R0KQ73</accession>
<dbReference type="Proteomes" id="UP000291144">
    <property type="component" value="Unassembled WGS sequence"/>
</dbReference>
<dbReference type="PANTHER" id="PTHR37807:SF3">
    <property type="entry name" value="OS07G0160300 PROTEIN"/>
    <property type="match status" value="1"/>
</dbReference>
<protein>
    <recommendedName>
        <fullName evidence="3">ATP-binding protein</fullName>
    </recommendedName>
</protein>
<keyword evidence="2" id="KW-1185">Reference proteome</keyword>
<dbReference type="SUPFAM" id="SSF52540">
    <property type="entry name" value="P-loop containing nucleoside triphosphate hydrolases"/>
    <property type="match status" value="1"/>
</dbReference>
<proteinExistence type="predicted"/>
<evidence type="ECO:0000313" key="2">
    <source>
        <dbReference type="Proteomes" id="UP000291144"/>
    </source>
</evidence>
<name>A0A4R0KQ73_9ACTN</name>
<organism evidence="1 2">
    <name type="scientific">Kribbella pittospori</name>
    <dbReference type="NCBI Taxonomy" id="722689"/>
    <lineage>
        <taxon>Bacteria</taxon>
        <taxon>Bacillati</taxon>
        <taxon>Actinomycetota</taxon>
        <taxon>Actinomycetes</taxon>
        <taxon>Propionibacteriales</taxon>
        <taxon>Kribbellaceae</taxon>
        <taxon>Kribbella</taxon>
    </lineage>
</organism>
<gene>
    <name evidence="1" type="ORF">E0H73_27320</name>
</gene>
<evidence type="ECO:0000313" key="1">
    <source>
        <dbReference type="EMBL" id="TCC58055.1"/>
    </source>
</evidence>
<dbReference type="AlphaFoldDB" id="A0A4R0KQ73"/>
<dbReference type="Gene3D" id="3.40.50.300">
    <property type="entry name" value="P-loop containing nucleotide triphosphate hydrolases"/>
    <property type="match status" value="1"/>
</dbReference>
<reference evidence="1 2" key="1">
    <citation type="submission" date="2019-02" db="EMBL/GenBank/DDBJ databases">
        <title>Kribbella capetownensis sp. nov. and Kribbella speibonae sp. nov., isolated from soil.</title>
        <authorList>
            <person name="Curtis S.M."/>
            <person name="Norton I."/>
            <person name="Everest G.J."/>
            <person name="Meyers P.R."/>
        </authorList>
    </citation>
    <scope>NUCLEOTIDE SEQUENCE [LARGE SCALE GENOMIC DNA]</scope>
    <source>
        <strain evidence="1 2">NRRL B-24813</strain>
    </source>
</reference>
<dbReference type="PANTHER" id="PTHR37807">
    <property type="entry name" value="OS07G0160300 PROTEIN"/>
    <property type="match status" value="1"/>
</dbReference>
<dbReference type="EMBL" id="SJKB01000009">
    <property type="protein sequence ID" value="TCC58055.1"/>
    <property type="molecule type" value="Genomic_DNA"/>
</dbReference>
<dbReference type="InterPro" id="IPR027417">
    <property type="entry name" value="P-loop_NTPase"/>
</dbReference>